<dbReference type="PANTHER" id="PTHR43633">
    <property type="entry name" value="ALCOHOL DEHYDROGENASE YQHD"/>
    <property type="match status" value="1"/>
</dbReference>
<protein>
    <submittedName>
        <fullName evidence="1">Uncharacterized protein</fullName>
    </submittedName>
</protein>
<sequence>MNIEDGTYMWDMVKYWKHPSKATPIGTVMTIPATGSEWNNGAVISHRSTKEKLPLINNLSSVNQHTCMLYTLEFHWLDIIILLLCEIQTGNILFFESKTFLLNQISICYAHVYITMTNDRDYILF</sequence>
<proteinExistence type="predicted"/>
<name>A2EER6_TRIV3</name>
<dbReference type="Gene3D" id="3.40.50.1970">
    <property type="match status" value="1"/>
</dbReference>
<keyword evidence="2" id="KW-1185">Reference proteome</keyword>
<dbReference type="RefSeq" id="XP_001321095.1">
    <property type="nucleotide sequence ID" value="XM_001321060.1"/>
</dbReference>
<dbReference type="VEuPathDB" id="TrichDB:TVAG_051070"/>
<dbReference type="SUPFAM" id="SSF56796">
    <property type="entry name" value="Dehydroquinate synthase-like"/>
    <property type="match status" value="1"/>
</dbReference>
<accession>A2EER6</accession>
<dbReference type="AlphaFoldDB" id="A2EER6"/>
<organism evidence="1 2">
    <name type="scientific">Trichomonas vaginalis (strain ATCC PRA-98 / G3)</name>
    <dbReference type="NCBI Taxonomy" id="412133"/>
    <lineage>
        <taxon>Eukaryota</taxon>
        <taxon>Metamonada</taxon>
        <taxon>Parabasalia</taxon>
        <taxon>Trichomonadida</taxon>
        <taxon>Trichomonadidae</taxon>
        <taxon>Trichomonas</taxon>
    </lineage>
</organism>
<dbReference type="GO" id="GO:1990362">
    <property type="term" value="F:butanol dehydrogenase (NAD+) activity"/>
    <property type="evidence" value="ECO:0007669"/>
    <property type="project" value="InterPro"/>
</dbReference>
<evidence type="ECO:0000313" key="2">
    <source>
        <dbReference type="Proteomes" id="UP000001542"/>
    </source>
</evidence>
<dbReference type="EMBL" id="DS113369">
    <property type="protein sequence ID" value="EAY08872.1"/>
    <property type="molecule type" value="Genomic_DNA"/>
</dbReference>
<dbReference type="VEuPathDB" id="TrichDB:TVAGG3_0982020"/>
<evidence type="ECO:0000313" key="1">
    <source>
        <dbReference type="EMBL" id="EAY08872.1"/>
    </source>
</evidence>
<dbReference type="PANTHER" id="PTHR43633:SF1">
    <property type="entry name" value="ALCOHOL DEHYDROGENASE YQHD"/>
    <property type="match status" value="1"/>
</dbReference>
<dbReference type="InterPro" id="IPR044731">
    <property type="entry name" value="BDH-like"/>
</dbReference>
<dbReference type="Proteomes" id="UP000001542">
    <property type="component" value="Unassembled WGS sequence"/>
</dbReference>
<dbReference type="InParanoid" id="A2EER6"/>
<reference evidence="1" key="2">
    <citation type="journal article" date="2007" name="Science">
        <title>Draft genome sequence of the sexually transmitted pathogen Trichomonas vaginalis.</title>
        <authorList>
            <person name="Carlton J.M."/>
            <person name="Hirt R.P."/>
            <person name="Silva J.C."/>
            <person name="Delcher A.L."/>
            <person name="Schatz M."/>
            <person name="Zhao Q."/>
            <person name="Wortman J.R."/>
            <person name="Bidwell S.L."/>
            <person name="Alsmark U.C.M."/>
            <person name="Besteiro S."/>
            <person name="Sicheritz-Ponten T."/>
            <person name="Noel C.J."/>
            <person name="Dacks J.B."/>
            <person name="Foster P.G."/>
            <person name="Simillion C."/>
            <person name="Van de Peer Y."/>
            <person name="Miranda-Saavedra D."/>
            <person name="Barton G.J."/>
            <person name="Westrop G.D."/>
            <person name="Mueller S."/>
            <person name="Dessi D."/>
            <person name="Fiori P.L."/>
            <person name="Ren Q."/>
            <person name="Paulsen I."/>
            <person name="Zhang H."/>
            <person name="Bastida-Corcuera F.D."/>
            <person name="Simoes-Barbosa A."/>
            <person name="Brown M.T."/>
            <person name="Hayes R.D."/>
            <person name="Mukherjee M."/>
            <person name="Okumura C.Y."/>
            <person name="Schneider R."/>
            <person name="Smith A.J."/>
            <person name="Vanacova S."/>
            <person name="Villalvazo M."/>
            <person name="Haas B.J."/>
            <person name="Pertea M."/>
            <person name="Feldblyum T.V."/>
            <person name="Utterback T.R."/>
            <person name="Shu C.L."/>
            <person name="Osoegawa K."/>
            <person name="de Jong P.J."/>
            <person name="Hrdy I."/>
            <person name="Horvathova L."/>
            <person name="Zubacova Z."/>
            <person name="Dolezal P."/>
            <person name="Malik S.B."/>
            <person name="Logsdon J.M. Jr."/>
            <person name="Henze K."/>
            <person name="Gupta A."/>
            <person name="Wang C.C."/>
            <person name="Dunne R.L."/>
            <person name="Upcroft J.A."/>
            <person name="Upcroft P."/>
            <person name="White O."/>
            <person name="Salzberg S.L."/>
            <person name="Tang P."/>
            <person name="Chiu C.-H."/>
            <person name="Lee Y.-S."/>
            <person name="Embley T.M."/>
            <person name="Coombs G.H."/>
            <person name="Mottram J.C."/>
            <person name="Tachezy J."/>
            <person name="Fraser-Liggett C.M."/>
            <person name="Johnson P.J."/>
        </authorList>
    </citation>
    <scope>NUCLEOTIDE SEQUENCE [LARGE SCALE GENOMIC DNA]</scope>
    <source>
        <strain evidence="1">G3</strain>
    </source>
</reference>
<gene>
    <name evidence="1" type="ORF">TVAG_051070</name>
</gene>
<reference evidence="1" key="1">
    <citation type="submission" date="2006-10" db="EMBL/GenBank/DDBJ databases">
        <authorList>
            <person name="Amadeo P."/>
            <person name="Zhao Q."/>
            <person name="Wortman J."/>
            <person name="Fraser-Liggett C."/>
            <person name="Carlton J."/>
        </authorList>
    </citation>
    <scope>NUCLEOTIDE SEQUENCE</scope>
    <source>
        <strain evidence="1">G3</strain>
    </source>
</reference>
<dbReference type="KEGG" id="tva:4766781"/>